<protein>
    <submittedName>
        <fullName evidence="3">Uncharacterized protein</fullName>
    </submittedName>
</protein>
<evidence type="ECO:0000313" key="2">
    <source>
        <dbReference type="EMBL" id="MBO0614381.1"/>
    </source>
</evidence>
<name>A0A8B0SDT7_9GAMM</name>
<reference evidence="2 4" key="1">
    <citation type="submission" date="2021-03" db="EMBL/GenBank/DDBJ databases">
        <title>Draft genome and methylome analysis of Thiotrix fructosivoruns ATCC 49748.</title>
        <authorList>
            <person name="Fomenkov A."/>
            <person name="Grabovich M.Y."/>
            <person name="Roberts R.J."/>
        </authorList>
    </citation>
    <scope>NUCLEOTIDE SEQUENCE [LARGE SCALE GENOMIC DNA]</scope>
    <source>
        <strain evidence="2 4">ATCC 49748</strain>
    </source>
</reference>
<dbReference type="Proteomes" id="UP000664466">
    <property type="component" value="Unassembled WGS sequence"/>
</dbReference>
<feature type="compositionally biased region" description="Polar residues" evidence="1">
    <location>
        <begin position="45"/>
        <end position="56"/>
    </location>
</feature>
<evidence type="ECO:0000313" key="4">
    <source>
        <dbReference type="Proteomes" id="UP000664466"/>
    </source>
</evidence>
<proteinExistence type="predicted"/>
<reference evidence="3" key="2">
    <citation type="submission" date="2021-04" db="EMBL/GenBank/DDBJ databases">
        <title>Complete Genome and methylome analysis of Thiothrix fructosivorans ATCC 49748.</title>
        <authorList>
            <person name="Fomenkov A."/>
            <person name="Sun L."/>
            <person name="Vincze T."/>
            <person name="Grabovich M.Y."/>
            <person name="Roberts R.J."/>
        </authorList>
    </citation>
    <scope>NUCLEOTIDE SEQUENCE</scope>
    <source>
        <strain evidence="3">ATCC 49748</strain>
    </source>
</reference>
<dbReference type="EMBL" id="CP072748">
    <property type="protein sequence ID" value="QTX09224.1"/>
    <property type="molecule type" value="Genomic_DNA"/>
</dbReference>
<dbReference type="EMBL" id="JAFMPM010000008">
    <property type="protein sequence ID" value="MBO0614381.1"/>
    <property type="molecule type" value="Genomic_DNA"/>
</dbReference>
<gene>
    <name evidence="3" type="ORF">J1836_011260</name>
    <name evidence="2" type="ORF">J1836_15875</name>
</gene>
<evidence type="ECO:0000313" key="3">
    <source>
        <dbReference type="EMBL" id="QTX09224.1"/>
    </source>
</evidence>
<organism evidence="3">
    <name type="scientific">Thiothrix fructosivorans</name>
    <dbReference type="NCBI Taxonomy" id="111770"/>
    <lineage>
        <taxon>Bacteria</taxon>
        <taxon>Pseudomonadati</taxon>
        <taxon>Pseudomonadota</taxon>
        <taxon>Gammaproteobacteria</taxon>
        <taxon>Thiotrichales</taxon>
        <taxon>Thiotrichaceae</taxon>
        <taxon>Thiothrix</taxon>
    </lineage>
</organism>
<dbReference type="RefSeq" id="WP_207252115.1">
    <property type="nucleotide sequence ID" value="NZ_JAFMPM010000008.1"/>
</dbReference>
<sequence length="64" mass="7190">MQRSTQDSINKPKRKLGSLRGLVKSITPNADEPLGDFLEYETPKSLESTTLPFSGSKQRRTSHE</sequence>
<accession>A0A8B0SDT7</accession>
<feature type="region of interest" description="Disordered" evidence="1">
    <location>
        <begin position="1"/>
        <end position="64"/>
    </location>
</feature>
<evidence type="ECO:0000256" key="1">
    <source>
        <dbReference type="SAM" id="MobiDB-lite"/>
    </source>
</evidence>
<keyword evidence="4" id="KW-1185">Reference proteome</keyword>
<dbReference type="AlphaFoldDB" id="A0A8B0SDT7"/>